<keyword evidence="3" id="KW-0285">Flavoprotein</keyword>
<dbReference type="PANTHER" id="PTHR11552">
    <property type="entry name" value="GLUCOSE-METHANOL-CHOLINE GMC OXIDOREDUCTASE"/>
    <property type="match status" value="1"/>
</dbReference>
<feature type="binding site" evidence="2">
    <location>
        <position position="315"/>
    </location>
    <ligand>
        <name>FAD</name>
        <dbReference type="ChEBI" id="CHEBI:57692"/>
    </ligand>
</feature>
<reference evidence="6" key="1">
    <citation type="submission" date="2022-01" db="EMBL/GenBank/DDBJ databases">
        <authorList>
            <person name="King R."/>
        </authorList>
    </citation>
    <scope>NUCLEOTIDE SEQUENCE</scope>
</reference>
<evidence type="ECO:0000313" key="6">
    <source>
        <dbReference type="EMBL" id="CAG9808711.1"/>
    </source>
</evidence>
<evidence type="ECO:0000256" key="2">
    <source>
        <dbReference type="PIRSR" id="PIRSR000137-2"/>
    </source>
</evidence>
<feature type="domain" description="Glucose-methanol-choline oxidoreductase N-terminal" evidence="5">
    <location>
        <begin position="352"/>
        <end position="366"/>
    </location>
</feature>
<dbReference type="SUPFAM" id="SSF54373">
    <property type="entry name" value="FAD-linked reductases, C-terminal domain"/>
    <property type="match status" value="1"/>
</dbReference>
<dbReference type="SUPFAM" id="SSF51905">
    <property type="entry name" value="FAD/NAD(P)-binding domain"/>
    <property type="match status" value="1"/>
</dbReference>
<evidence type="ECO:0000259" key="4">
    <source>
        <dbReference type="PROSITE" id="PS00623"/>
    </source>
</evidence>
<reference evidence="6" key="2">
    <citation type="submission" date="2022-10" db="EMBL/GenBank/DDBJ databases">
        <authorList>
            <consortium name="ENA_rothamsted_submissions"/>
            <consortium name="culmorum"/>
            <person name="King R."/>
        </authorList>
    </citation>
    <scope>NUCLEOTIDE SEQUENCE</scope>
</reference>
<name>A0A9N9S5P4_9DIPT</name>
<dbReference type="Gene3D" id="3.50.50.60">
    <property type="entry name" value="FAD/NAD(P)-binding domain"/>
    <property type="match status" value="1"/>
</dbReference>
<evidence type="ECO:0000256" key="3">
    <source>
        <dbReference type="RuleBase" id="RU003968"/>
    </source>
</evidence>
<dbReference type="Pfam" id="PF05199">
    <property type="entry name" value="GMC_oxred_C"/>
    <property type="match status" value="1"/>
</dbReference>
<protein>
    <recommendedName>
        <fullName evidence="4 5">Glucose-methanol-choline oxidoreductase N-terminal domain-containing protein</fullName>
    </recommendedName>
</protein>
<dbReference type="InterPro" id="IPR036188">
    <property type="entry name" value="FAD/NAD-bd_sf"/>
</dbReference>
<evidence type="ECO:0000259" key="5">
    <source>
        <dbReference type="PROSITE" id="PS00624"/>
    </source>
</evidence>
<comment type="similarity">
    <text evidence="1 3">Belongs to the GMC oxidoreductase family.</text>
</comment>
<dbReference type="GO" id="GO:0050660">
    <property type="term" value="F:flavin adenine dinucleotide binding"/>
    <property type="evidence" value="ECO:0007669"/>
    <property type="project" value="InterPro"/>
</dbReference>
<dbReference type="EMBL" id="OU895879">
    <property type="protein sequence ID" value="CAG9808711.1"/>
    <property type="molecule type" value="Genomic_DNA"/>
</dbReference>
<gene>
    <name evidence="6" type="ORF">CHIRRI_LOCUS11548</name>
</gene>
<dbReference type="InterPro" id="IPR012132">
    <property type="entry name" value="GMC_OxRdtase"/>
</dbReference>
<dbReference type="PIRSF" id="PIRSF000137">
    <property type="entry name" value="Alcohol_oxidase"/>
    <property type="match status" value="1"/>
</dbReference>
<feature type="domain" description="Glucose-methanol-choline oxidoreductase N-terminal" evidence="4">
    <location>
        <begin position="175"/>
        <end position="198"/>
    </location>
</feature>
<dbReference type="InterPro" id="IPR000172">
    <property type="entry name" value="GMC_OxRdtase_N"/>
</dbReference>
<dbReference type="AlphaFoldDB" id="A0A9N9S5P4"/>
<evidence type="ECO:0000256" key="1">
    <source>
        <dbReference type="ARBA" id="ARBA00010790"/>
    </source>
</evidence>
<dbReference type="OrthoDB" id="269227at2759"/>
<keyword evidence="7" id="KW-1185">Reference proteome</keyword>
<dbReference type="PROSITE" id="PS00623">
    <property type="entry name" value="GMC_OXRED_1"/>
    <property type="match status" value="1"/>
</dbReference>
<dbReference type="PROSITE" id="PS00624">
    <property type="entry name" value="GMC_OXRED_2"/>
    <property type="match status" value="1"/>
</dbReference>
<dbReference type="PANTHER" id="PTHR11552:SF154">
    <property type="entry name" value="FI04917P"/>
    <property type="match status" value="1"/>
</dbReference>
<comment type="cofactor">
    <cofactor evidence="2">
        <name>FAD</name>
        <dbReference type="ChEBI" id="CHEBI:57692"/>
    </cofactor>
</comment>
<dbReference type="Pfam" id="PF00732">
    <property type="entry name" value="GMC_oxred_N"/>
    <property type="match status" value="1"/>
</dbReference>
<evidence type="ECO:0000313" key="7">
    <source>
        <dbReference type="Proteomes" id="UP001153620"/>
    </source>
</evidence>
<keyword evidence="2 3" id="KW-0274">FAD</keyword>
<dbReference type="Proteomes" id="UP001153620">
    <property type="component" value="Chromosome 3"/>
</dbReference>
<feature type="binding site" evidence="2">
    <location>
        <position position="177"/>
    </location>
    <ligand>
        <name>FAD</name>
        <dbReference type="ChEBI" id="CHEBI:57692"/>
    </ligand>
</feature>
<dbReference type="InterPro" id="IPR007867">
    <property type="entry name" value="GMC_OxRtase_C"/>
</dbReference>
<organism evidence="6 7">
    <name type="scientific">Chironomus riparius</name>
    <dbReference type="NCBI Taxonomy" id="315576"/>
    <lineage>
        <taxon>Eukaryota</taxon>
        <taxon>Metazoa</taxon>
        <taxon>Ecdysozoa</taxon>
        <taxon>Arthropoda</taxon>
        <taxon>Hexapoda</taxon>
        <taxon>Insecta</taxon>
        <taxon>Pterygota</taxon>
        <taxon>Neoptera</taxon>
        <taxon>Endopterygota</taxon>
        <taxon>Diptera</taxon>
        <taxon>Nematocera</taxon>
        <taxon>Chironomoidea</taxon>
        <taxon>Chironomidae</taxon>
        <taxon>Chironominae</taxon>
        <taxon>Chironomus</taxon>
    </lineage>
</organism>
<dbReference type="GO" id="GO:0016614">
    <property type="term" value="F:oxidoreductase activity, acting on CH-OH group of donors"/>
    <property type="evidence" value="ECO:0007669"/>
    <property type="project" value="InterPro"/>
</dbReference>
<dbReference type="Gene3D" id="3.30.560.10">
    <property type="entry name" value="Glucose Oxidase, domain 3"/>
    <property type="match status" value="1"/>
</dbReference>
<proteinExistence type="inferred from homology"/>
<sequence>MVIGIAAGLSAGKLLPAIGGVALKVIPAIGIATSAAASAGKIAATVTTGIKVATGVIGVGKLAIIPVLIAALAYYHYDVFDPENRPFNVKEVDHEYDFIVVGSGGAGAVVAARLSEIADWKVLLLEAGGHETEISDVPLLSLYLHKSKLDWKYRTQPQKTACQAMIDKRCCWTRGKVLGGSTVLNTMLYIRGNKRDFDLWEALGNKGWSYEDILPYFRKSEDQRNPYLARNKRQHGTGGPLTIQDAPYLTPIGPAFLQAAEEQGYDIVDINGEQQTGFAFFQFHQRRGQRCSTAKAFLRPARLRKNLHVALFAHVTKVIMDDTNKRALGVEFIRNGRKQQAFVKREVILSAGAIGTPHLLMLSGIGPKKHLEKFGINVIHDSPGVGRNLQDHVAAGGLVFQIDHPVGFVMNRLVNINSAVRYAVTEDGPLTSNIGLEAVGFISTKYANQSDDWPDIEFHLTSASITSDDQAKVAHGLTDEFFSYMYGDVRNKDVFGVFPMMLRPKSRGYIKLQSKNPLRYPLIYHNYFTHPDDVAVLREGVKAAISLVETQAMKKFGARFHDRKVPNCQHLEMYTDEYWDCSVKQYTMSIYHYSGTAKMGTPDDPFAVVDDQLRVYGVQGLRVIDASIMPTVTSGNIVAPVIMIGEKGADQIKALWLQSKDEDDYRFKRQENLTLNTNLNDVAENRIKRQDNTTLSSNQDEVKISS</sequence>
<accession>A0A9N9S5P4</accession>